<dbReference type="PANTHER" id="PTHR12320:SF24">
    <property type="entry name" value="PROTEIN PHOSPHATASE"/>
    <property type="match status" value="1"/>
</dbReference>
<dbReference type="AlphaFoldDB" id="A0AAE1CGW1"/>
<feature type="domain" description="PPM-type phosphatase" evidence="3">
    <location>
        <begin position="181"/>
        <end position="481"/>
    </location>
</feature>
<name>A0AAE1CGW1_9PEZI</name>
<evidence type="ECO:0000259" key="3">
    <source>
        <dbReference type="PROSITE" id="PS51746"/>
    </source>
</evidence>
<comment type="caution">
    <text evidence="4">The sequence shown here is derived from an EMBL/GenBank/DDBJ whole genome shotgun (WGS) entry which is preliminary data.</text>
</comment>
<keyword evidence="5" id="KW-1185">Reference proteome</keyword>
<dbReference type="EMBL" id="JAULSO010000001">
    <property type="protein sequence ID" value="KAK3693864.1"/>
    <property type="molecule type" value="Genomic_DNA"/>
</dbReference>
<reference evidence="4" key="1">
    <citation type="journal article" date="2023" name="Mol. Phylogenet. Evol.">
        <title>Genome-scale phylogeny and comparative genomics of the fungal order Sordariales.</title>
        <authorList>
            <person name="Hensen N."/>
            <person name="Bonometti L."/>
            <person name="Westerberg I."/>
            <person name="Brannstrom I.O."/>
            <person name="Guillou S."/>
            <person name="Cros-Aarteil S."/>
            <person name="Calhoun S."/>
            <person name="Haridas S."/>
            <person name="Kuo A."/>
            <person name="Mondo S."/>
            <person name="Pangilinan J."/>
            <person name="Riley R."/>
            <person name="LaButti K."/>
            <person name="Andreopoulos B."/>
            <person name="Lipzen A."/>
            <person name="Chen C."/>
            <person name="Yan M."/>
            <person name="Daum C."/>
            <person name="Ng V."/>
            <person name="Clum A."/>
            <person name="Steindorff A."/>
            <person name="Ohm R.A."/>
            <person name="Martin F."/>
            <person name="Silar P."/>
            <person name="Natvig D.O."/>
            <person name="Lalanne C."/>
            <person name="Gautier V."/>
            <person name="Ament-Velasquez S.L."/>
            <person name="Kruys A."/>
            <person name="Hutchinson M.I."/>
            <person name="Powell A.J."/>
            <person name="Barry K."/>
            <person name="Miller A.N."/>
            <person name="Grigoriev I.V."/>
            <person name="Debuchy R."/>
            <person name="Gladieux P."/>
            <person name="Hiltunen Thoren M."/>
            <person name="Johannesson H."/>
        </authorList>
    </citation>
    <scope>NUCLEOTIDE SEQUENCE</scope>
    <source>
        <strain evidence="4">CBS 314.62</strain>
    </source>
</reference>
<dbReference type="GO" id="GO:0046872">
    <property type="term" value="F:metal ion binding"/>
    <property type="evidence" value="ECO:0007669"/>
    <property type="project" value="UniProtKB-UniRule"/>
</dbReference>
<comment type="catalytic activity">
    <reaction evidence="1">
        <text>O-phospho-L-seryl-[protein] + H2O = L-seryl-[protein] + phosphate</text>
        <dbReference type="Rhea" id="RHEA:20629"/>
        <dbReference type="Rhea" id="RHEA-COMP:9863"/>
        <dbReference type="Rhea" id="RHEA-COMP:11604"/>
        <dbReference type="ChEBI" id="CHEBI:15377"/>
        <dbReference type="ChEBI" id="CHEBI:29999"/>
        <dbReference type="ChEBI" id="CHEBI:43474"/>
        <dbReference type="ChEBI" id="CHEBI:83421"/>
        <dbReference type="EC" id="3.1.3.16"/>
    </reaction>
</comment>
<keyword evidence="1" id="KW-0904">Protein phosphatase</keyword>
<comment type="cofactor">
    <cofactor evidence="1">
        <name>Mn(2+)</name>
        <dbReference type="ChEBI" id="CHEBI:29035"/>
    </cofactor>
</comment>
<protein>
    <recommendedName>
        <fullName evidence="1">Protein phosphatase</fullName>
        <ecNumber evidence="1">3.1.3.16</ecNumber>
    </recommendedName>
</protein>
<dbReference type="Gene3D" id="3.60.40.10">
    <property type="entry name" value="PPM-type phosphatase domain"/>
    <property type="match status" value="1"/>
</dbReference>
<dbReference type="InterPro" id="IPR036457">
    <property type="entry name" value="PPM-type-like_dom_sf"/>
</dbReference>
<comment type="similarity">
    <text evidence="1">Belongs to the PP2C family.</text>
</comment>
<evidence type="ECO:0000256" key="1">
    <source>
        <dbReference type="RuleBase" id="RU366020"/>
    </source>
</evidence>
<keyword evidence="1" id="KW-0378">Hydrolase</keyword>
<evidence type="ECO:0000256" key="2">
    <source>
        <dbReference type="SAM" id="MobiDB-lite"/>
    </source>
</evidence>
<dbReference type="InterPro" id="IPR039123">
    <property type="entry name" value="PPTC7"/>
</dbReference>
<comment type="cofactor">
    <cofactor evidence="1">
        <name>Mg(2+)</name>
        <dbReference type="ChEBI" id="CHEBI:18420"/>
    </cofactor>
</comment>
<evidence type="ECO:0000313" key="5">
    <source>
        <dbReference type="Proteomes" id="UP001270362"/>
    </source>
</evidence>
<dbReference type="EC" id="3.1.3.16" evidence="1"/>
<feature type="region of interest" description="Disordered" evidence="2">
    <location>
        <begin position="1"/>
        <end position="38"/>
    </location>
</feature>
<dbReference type="Proteomes" id="UP001270362">
    <property type="component" value="Unassembled WGS sequence"/>
</dbReference>
<dbReference type="PANTHER" id="PTHR12320">
    <property type="entry name" value="PROTEIN PHOSPHATASE 2C"/>
    <property type="match status" value="1"/>
</dbReference>
<keyword evidence="1" id="KW-0464">Manganese</keyword>
<dbReference type="GO" id="GO:0004722">
    <property type="term" value="F:protein serine/threonine phosphatase activity"/>
    <property type="evidence" value="ECO:0007669"/>
    <property type="project" value="UniProtKB-EC"/>
</dbReference>
<accession>A0AAE1CGW1</accession>
<evidence type="ECO:0000313" key="4">
    <source>
        <dbReference type="EMBL" id="KAK3693864.1"/>
    </source>
</evidence>
<dbReference type="FunFam" id="3.60.40.10:FF:000118">
    <property type="entry name" value="Phosphatase 2C-like domain-containing protein"/>
    <property type="match status" value="1"/>
</dbReference>
<dbReference type="InterPro" id="IPR001932">
    <property type="entry name" value="PPM-type_phosphatase-like_dom"/>
</dbReference>
<dbReference type="SUPFAM" id="SSF81606">
    <property type="entry name" value="PP2C-like"/>
    <property type="match status" value="1"/>
</dbReference>
<feature type="compositionally biased region" description="Low complexity" evidence="2">
    <location>
        <begin position="23"/>
        <end position="38"/>
    </location>
</feature>
<organism evidence="4 5">
    <name type="scientific">Podospora appendiculata</name>
    <dbReference type="NCBI Taxonomy" id="314037"/>
    <lineage>
        <taxon>Eukaryota</taxon>
        <taxon>Fungi</taxon>
        <taxon>Dikarya</taxon>
        <taxon>Ascomycota</taxon>
        <taxon>Pezizomycotina</taxon>
        <taxon>Sordariomycetes</taxon>
        <taxon>Sordariomycetidae</taxon>
        <taxon>Sordariales</taxon>
        <taxon>Podosporaceae</taxon>
        <taxon>Podospora</taxon>
    </lineage>
</organism>
<proteinExistence type="inferred from homology"/>
<sequence>MRRLPPRLLASTPHARLRRGTAPSRVSSPSPFPSSSSSLSLSLSVFLSSSDPTVPRPGAPGQRLAAWRRQMSLLQLQQQQRPRQRASVLTALTPLLLNASSHAHFRPLGKDGSKASSSTVITPPPSIFDPAALPKLPFRFDTGIGLFAKRAPRPFPPPFLSPPSGSFSDPLSTHNRSRDRRAAYVGGQVIQGLTNGDDAVFASEYFICANDGVGAWSARPKGHAGLWSRLILHFWATAIFEDAARQGDSYKPDPVAYLQRAYEQTLEATSAPNDWQGTTTAAGAQLHYRRLSEDGGSISTPSAAAAAANGEVEPLLYVTNLGDSQIMVVRPSTREVVFKSTEQWHWFDCPRQLGTNSPDTPVTRAVVDEVPIREGDVVLAMSDGVIDNLWSHEIVESVSHSLEKWRAGEVKDHGIRGADHGQEGGEGDGSMAYVAGELMEAAKTIALDPFAESPFMEHAIEEGLASEGGKLDDISVVAGLCRKNN</sequence>
<dbReference type="SMART" id="SM00332">
    <property type="entry name" value="PP2Cc"/>
    <property type="match status" value="1"/>
</dbReference>
<keyword evidence="1" id="KW-0479">Metal-binding</keyword>
<gene>
    <name evidence="4" type="ORF">B0T22DRAFT_53864</name>
</gene>
<comment type="catalytic activity">
    <reaction evidence="1">
        <text>O-phospho-L-threonyl-[protein] + H2O = L-threonyl-[protein] + phosphate</text>
        <dbReference type="Rhea" id="RHEA:47004"/>
        <dbReference type="Rhea" id="RHEA-COMP:11060"/>
        <dbReference type="Rhea" id="RHEA-COMP:11605"/>
        <dbReference type="ChEBI" id="CHEBI:15377"/>
        <dbReference type="ChEBI" id="CHEBI:30013"/>
        <dbReference type="ChEBI" id="CHEBI:43474"/>
        <dbReference type="ChEBI" id="CHEBI:61977"/>
        <dbReference type="EC" id="3.1.3.16"/>
    </reaction>
</comment>
<dbReference type="PROSITE" id="PS51746">
    <property type="entry name" value="PPM_2"/>
    <property type="match status" value="1"/>
</dbReference>
<reference evidence="4" key="2">
    <citation type="submission" date="2023-06" db="EMBL/GenBank/DDBJ databases">
        <authorList>
            <consortium name="Lawrence Berkeley National Laboratory"/>
            <person name="Haridas S."/>
            <person name="Hensen N."/>
            <person name="Bonometti L."/>
            <person name="Westerberg I."/>
            <person name="Brannstrom I.O."/>
            <person name="Guillou S."/>
            <person name="Cros-Aarteil S."/>
            <person name="Calhoun S."/>
            <person name="Kuo A."/>
            <person name="Mondo S."/>
            <person name="Pangilinan J."/>
            <person name="Riley R."/>
            <person name="Labutti K."/>
            <person name="Andreopoulos B."/>
            <person name="Lipzen A."/>
            <person name="Chen C."/>
            <person name="Yanf M."/>
            <person name="Daum C."/>
            <person name="Ng V."/>
            <person name="Clum A."/>
            <person name="Steindorff A."/>
            <person name="Ohm R."/>
            <person name="Martin F."/>
            <person name="Silar P."/>
            <person name="Natvig D."/>
            <person name="Lalanne C."/>
            <person name="Gautier V."/>
            <person name="Ament-Velasquez S.L."/>
            <person name="Kruys A."/>
            <person name="Hutchinson M.I."/>
            <person name="Powell A.J."/>
            <person name="Barry K."/>
            <person name="Miller A.N."/>
            <person name="Grigoriev I.V."/>
            <person name="Debuchy R."/>
            <person name="Gladieux P."/>
            <person name="Thoren M.H."/>
            <person name="Johannesson H."/>
        </authorList>
    </citation>
    <scope>NUCLEOTIDE SEQUENCE</scope>
    <source>
        <strain evidence="4">CBS 314.62</strain>
    </source>
</reference>
<keyword evidence="1" id="KW-0460">Magnesium</keyword>